<dbReference type="GO" id="GO:0044183">
    <property type="term" value="F:protein folding chaperone"/>
    <property type="evidence" value="ECO:0007669"/>
    <property type="project" value="TreeGrafter"/>
</dbReference>
<comment type="caution">
    <text evidence="4">The sequence shown here is derived from an EMBL/GenBank/DDBJ whole genome shotgun (WGS) entry which is preliminary data.</text>
</comment>
<dbReference type="GO" id="GO:0051082">
    <property type="term" value="F:unfolded protein binding"/>
    <property type="evidence" value="ECO:0007669"/>
    <property type="project" value="TreeGrafter"/>
</dbReference>
<feature type="region of interest" description="Disordered" evidence="2">
    <location>
        <begin position="185"/>
        <end position="204"/>
    </location>
</feature>
<feature type="compositionally biased region" description="Polar residues" evidence="2">
    <location>
        <begin position="188"/>
        <end position="204"/>
    </location>
</feature>
<organism evidence="4 5">
    <name type="scientific">Bondarzewia mesenterica</name>
    <dbReference type="NCBI Taxonomy" id="1095465"/>
    <lineage>
        <taxon>Eukaryota</taxon>
        <taxon>Fungi</taxon>
        <taxon>Dikarya</taxon>
        <taxon>Basidiomycota</taxon>
        <taxon>Agaricomycotina</taxon>
        <taxon>Agaricomycetes</taxon>
        <taxon>Russulales</taxon>
        <taxon>Bondarzewiaceae</taxon>
        <taxon>Bondarzewia</taxon>
    </lineage>
</organism>
<dbReference type="EMBL" id="SGPL01000088">
    <property type="protein sequence ID" value="THH18057.1"/>
    <property type="molecule type" value="Genomic_DNA"/>
</dbReference>
<evidence type="ECO:0000256" key="1">
    <source>
        <dbReference type="SAM" id="Coils"/>
    </source>
</evidence>
<dbReference type="GO" id="GO:0005737">
    <property type="term" value="C:cytoplasm"/>
    <property type="evidence" value="ECO:0007669"/>
    <property type="project" value="TreeGrafter"/>
</dbReference>
<evidence type="ECO:0000256" key="2">
    <source>
        <dbReference type="SAM" id="MobiDB-lite"/>
    </source>
</evidence>
<accession>A0A4S4M0W5</accession>
<dbReference type="PANTHER" id="PTHR43948:SF10">
    <property type="entry name" value="MRJ, ISOFORM E"/>
    <property type="match status" value="1"/>
</dbReference>
<dbReference type="SMART" id="SM00271">
    <property type="entry name" value="DnaJ"/>
    <property type="match status" value="1"/>
</dbReference>
<dbReference type="InterPro" id="IPR001623">
    <property type="entry name" value="DnaJ_domain"/>
</dbReference>
<dbReference type="Pfam" id="PF00226">
    <property type="entry name" value="DnaJ"/>
    <property type="match status" value="1"/>
</dbReference>
<dbReference type="SUPFAM" id="SSF46565">
    <property type="entry name" value="Chaperone J-domain"/>
    <property type="match status" value="1"/>
</dbReference>
<dbReference type="PROSITE" id="PS50076">
    <property type="entry name" value="DNAJ_2"/>
    <property type="match status" value="1"/>
</dbReference>
<dbReference type="InterPro" id="IPR018253">
    <property type="entry name" value="DnaJ_domain_CS"/>
</dbReference>
<reference evidence="4 5" key="1">
    <citation type="submission" date="2019-02" db="EMBL/GenBank/DDBJ databases">
        <title>Genome sequencing of the rare red list fungi Bondarzewia mesenterica.</title>
        <authorList>
            <person name="Buettner E."/>
            <person name="Kellner H."/>
        </authorList>
    </citation>
    <scope>NUCLEOTIDE SEQUENCE [LARGE SCALE GENOMIC DNA]</scope>
    <source>
        <strain evidence="4 5">DSM 108281</strain>
    </source>
</reference>
<feature type="region of interest" description="Disordered" evidence="2">
    <location>
        <begin position="30"/>
        <end position="49"/>
    </location>
</feature>
<keyword evidence="1" id="KW-0175">Coiled coil</keyword>
<evidence type="ECO:0000313" key="5">
    <source>
        <dbReference type="Proteomes" id="UP000310158"/>
    </source>
</evidence>
<evidence type="ECO:0000259" key="3">
    <source>
        <dbReference type="PROSITE" id="PS50076"/>
    </source>
</evidence>
<proteinExistence type="predicted"/>
<dbReference type="Proteomes" id="UP000310158">
    <property type="component" value="Unassembled WGS sequence"/>
</dbReference>
<keyword evidence="5" id="KW-1185">Reference proteome</keyword>
<dbReference type="OrthoDB" id="442087at2759"/>
<feature type="domain" description="J" evidence="3">
    <location>
        <begin position="7"/>
        <end position="78"/>
    </location>
</feature>
<dbReference type="PROSITE" id="PS00636">
    <property type="entry name" value="DNAJ_1"/>
    <property type="match status" value="1"/>
</dbReference>
<protein>
    <recommendedName>
        <fullName evidence="3">J domain-containing protein</fullName>
    </recommendedName>
</protein>
<name>A0A4S4M0W5_9AGAM</name>
<feature type="coiled-coil region" evidence="1">
    <location>
        <begin position="96"/>
        <end position="123"/>
    </location>
</feature>
<dbReference type="GO" id="GO:0005634">
    <property type="term" value="C:nucleus"/>
    <property type="evidence" value="ECO:0007669"/>
    <property type="project" value="TreeGrafter"/>
</dbReference>
<sequence>MSMPAPDYYGVFGIRRSANTDDVRKAYKQRLLESHPDRLGPGASEGEMREANEQFSKVREAFEVLGDAEKRRAYDIHTRNLPTPSSSRWKMSEEQLRRTKDRVEWAERLKKRSEERLRAIRETAQAKVEAERKAAAEYAALVETMMQELYTLSPEWLERKQRIQMVRLFINGRGLGWVRRANIKQRRAANTTSREKSNINTPAS</sequence>
<dbReference type="InterPro" id="IPR036869">
    <property type="entry name" value="J_dom_sf"/>
</dbReference>
<dbReference type="PANTHER" id="PTHR43948">
    <property type="entry name" value="DNAJ HOMOLOG SUBFAMILY B"/>
    <property type="match status" value="1"/>
</dbReference>
<gene>
    <name evidence="4" type="ORF">EW146_g2855</name>
</gene>
<dbReference type="CDD" id="cd06257">
    <property type="entry name" value="DnaJ"/>
    <property type="match status" value="1"/>
</dbReference>
<dbReference type="PRINTS" id="PR00625">
    <property type="entry name" value="JDOMAIN"/>
</dbReference>
<dbReference type="AlphaFoldDB" id="A0A4S4M0W5"/>
<evidence type="ECO:0000313" key="4">
    <source>
        <dbReference type="EMBL" id="THH18057.1"/>
    </source>
</evidence>
<dbReference type="GO" id="GO:0051087">
    <property type="term" value="F:protein-folding chaperone binding"/>
    <property type="evidence" value="ECO:0007669"/>
    <property type="project" value="TreeGrafter"/>
</dbReference>
<dbReference type="Gene3D" id="1.10.287.110">
    <property type="entry name" value="DnaJ domain"/>
    <property type="match status" value="1"/>
</dbReference>